<proteinExistence type="predicted"/>
<name>A0ABQ5HH79_9ASTR</name>
<dbReference type="EMBL" id="BQNB010019560">
    <property type="protein sequence ID" value="GJT86580.1"/>
    <property type="molecule type" value="Genomic_DNA"/>
</dbReference>
<feature type="region of interest" description="Disordered" evidence="1">
    <location>
        <begin position="691"/>
        <end position="710"/>
    </location>
</feature>
<dbReference type="Pfam" id="PF07727">
    <property type="entry name" value="RVT_2"/>
    <property type="match status" value="1"/>
</dbReference>
<dbReference type="Proteomes" id="UP001151760">
    <property type="component" value="Unassembled WGS sequence"/>
</dbReference>
<dbReference type="CDD" id="cd09272">
    <property type="entry name" value="RNase_HI_RT_Ty1"/>
    <property type="match status" value="1"/>
</dbReference>
<evidence type="ECO:0000313" key="4">
    <source>
        <dbReference type="Proteomes" id="UP001151760"/>
    </source>
</evidence>
<feature type="compositionally biased region" description="Basic and acidic residues" evidence="1">
    <location>
        <begin position="537"/>
        <end position="547"/>
    </location>
</feature>
<feature type="compositionally biased region" description="Low complexity" evidence="1">
    <location>
        <begin position="691"/>
        <end position="701"/>
    </location>
</feature>
<accession>A0ABQ5HH79</accession>
<dbReference type="InterPro" id="IPR043502">
    <property type="entry name" value="DNA/RNA_pol_sf"/>
</dbReference>
<comment type="caution">
    <text evidence="3">The sequence shown here is derived from an EMBL/GenBank/DDBJ whole genome shotgun (WGS) entry which is preliminary data.</text>
</comment>
<dbReference type="PANTHER" id="PTHR11439:SF483">
    <property type="entry name" value="PEPTIDE SYNTHASE GLIP-LIKE, PUTATIVE (AFU_ORTHOLOGUE AFUA_3G12920)-RELATED"/>
    <property type="match status" value="1"/>
</dbReference>
<feature type="region of interest" description="Disordered" evidence="1">
    <location>
        <begin position="482"/>
        <end position="563"/>
    </location>
</feature>
<dbReference type="InterPro" id="IPR013103">
    <property type="entry name" value="RVT_2"/>
</dbReference>
<dbReference type="PANTHER" id="PTHR11439">
    <property type="entry name" value="GAG-POL-RELATED RETROTRANSPOSON"/>
    <property type="match status" value="1"/>
</dbReference>
<evidence type="ECO:0000256" key="1">
    <source>
        <dbReference type="SAM" id="MobiDB-lite"/>
    </source>
</evidence>
<reference evidence="3" key="1">
    <citation type="journal article" date="2022" name="Int. J. Mol. Sci.">
        <title>Draft Genome of Tanacetum Coccineum: Genomic Comparison of Closely Related Tanacetum-Family Plants.</title>
        <authorList>
            <person name="Yamashiro T."/>
            <person name="Shiraishi A."/>
            <person name="Nakayama K."/>
            <person name="Satake H."/>
        </authorList>
    </citation>
    <scope>NUCLEOTIDE SEQUENCE</scope>
</reference>
<evidence type="ECO:0000259" key="2">
    <source>
        <dbReference type="Pfam" id="PF07727"/>
    </source>
</evidence>
<keyword evidence="4" id="KW-1185">Reference proteome</keyword>
<sequence>MTEPSWIDAIQEEIHEFKRLQVWELVPCPDKVMLIKLKWIYKVKTDKFGGVLKNKARLVTQGFRQEERMNFKESFTLVARIEAIHIFVANASNKNMTIIQMDVKTAFLNGELKEKVYVSQPEGFIDQDNPSHVYKLKKAMYGLKQAPHAWYDMLSSFLILQHFSKSAVDLTLFTQKAGNNLLLVKPIEKHLNVVKRIFRYLKGTINMGLWYSKDTSMSLTAYSDANHAGCQDTRRSTSGSTQFLGDKLVSWSFKNQKSTAISSTEAEYIALSGNINPVAAKQVALDNALVSLEKRLKIEKCLTVKIEFSKPQKRESIKLLNQDFVEPPFEEDLVPFIQEFGYSGKCDMLSAIHTYQMYQPWRTFVAIINRMLTLLLYCGNFMFQDNNREISSTRKEHMPYPRFMKMINQDIKDSKAYKTYLDFATGKATPKKARKFKKVASPSRKLSSVLEEIPAIKPKRAKRPAKKFTTVPTTCVVIRETPSESVPKKKTPTKVDRGKGMDLLSDVALRDSGDDDDNDDDSDEVTKDANDDDVDRDVDGDKEASDKEEYEEEYIRTPDSVEFTNDDEEYGELYKDVNVRLQATKHEEEGKGDEEITDVGRDEGTQQTTYEQVKDDEHVILTTIHDTQKTEVPFQSSFVSSDFANQFLNLDNVLPTNTKVISMMNVKVLHEEPSTQTPPLLNIPVTVIPETSTTTGSTIPSTIPPITPLP</sequence>
<organism evidence="3 4">
    <name type="scientific">Tanacetum coccineum</name>
    <dbReference type="NCBI Taxonomy" id="301880"/>
    <lineage>
        <taxon>Eukaryota</taxon>
        <taxon>Viridiplantae</taxon>
        <taxon>Streptophyta</taxon>
        <taxon>Embryophyta</taxon>
        <taxon>Tracheophyta</taxon>
        <taxon>Spermatophyta</taxon>
        <taxon>Magnoliopsida</taxon>
        <taxon>eudicotyledons</taxon>
        <taxon>Gunneridae</taxon>
        <taxon>Pentapetalae</taxon>
        <taxon>asterids</taxon>
        <taxon>campanulids</taxon>
        <taxon>Asterales</taxon>
        <taxon>Asteraceae</taxon>
        <taxon>Asteroideae</taxon>
        <taxon>Anthemideae</taxon>
        <taxon>Anthemidinae</taxon>
        <taxon>Tanacetum</taxon>
    </lineage>
</organism>
<reference evidence="3" key="2">
    <citation type="submission" date="2022-01" db="EMBL/GenBank/DDBJ databases">
        <authorList>
            <person name="Yamashiro T."/>
            <person name="Shiraishi A."/>
            <person name="Satake H."/>
            <person name="Nakayama K."/>
        </authorList>
    </citation>
    <scope>NUCLEOTIDE SEQUENCE</scope>
</reference>
<dbReference type="SUPFAM" id="SSF56672">
    <property type="entry name" value="DNA/RNA polymerases"/>
    <property type="match status" value="1"/>
</dbReference>
<feature type="domain" description="Reverse transcriptase Ty1/copia-type" evidence="2">
    <location>
        <begin position="21"/>
        <end position="184"/>
    </location>
</feature>
<protein>
    <submittedName>
        <fullName evidence="3">Retrovirus-related pol polyprotein from transposon TNT 1-94</fullName>
    </submittedName>
</protein>
<gene>
    <name evidence="3" type="ORF">Tco_1068297</name>
</gene>
<feature type="compositionally biased region" description="Acidic residues" evidence="1">
    <location>
        <begin position="513"/>
        <end position="523"/>
    </location>
</feature>
<evidence type="ECO:0000313" key="3">
    <source>
        <dbReference type="EMBL" id="GJT86580.1"/>
    </source>
</evidence>